<proteinExistence type="predicted"/>
<comment type="cofactor">
    <cofactor evidence="1">
        <name>heme</name>
        <dbReference type="ChEBI" id="CHEBI:30413"/>
    </cofactor>
</comment>
<organism evidence="15 16">
    <name type="scientific">Striga asiatica</name>
    <name type="common">Asiatic witchweed</name>
    <name type="synonym">Buchnera asiatica</name>
    <dbReference type="NCBI Taxonomy" id="4170"/>
    <lineage>
        <taxon>Eukaryota</taxon>
        <taxon>Viridiplantae</taxon>
        <taxon>Streptophyta</taxon>
        <taxon>Embryophyta</taxon>
        <taxon>Tracheophyta</taxon>
        <taxon>Spermatophyta</taxon>
        <taxon>Magnoliopsida</taxon>
        <taxon>eudicotyledons</taxon>
        <taxon>Gunneridae</taxon>
        <taxon>Pentapetalae</taxon>
        <taxon>asterids</taxon>
        <taxon>lamiids</taxon>
        <taxon>Lamiales</taxon>
        <taxon>Orobanchaceae</taxon>
        <taxon>Buchnereae</taxon>
        <taxon>Striga</taxon>
    </lineage>
</organism>
<evidence type="ECO:0000256" key="6">
    <source>
        <dbReference type="ARBA" id="ARBA00023004"/>
    </source>
</evidence>
<keyword evidence="16" id="KW-1185">Reference proteome</keyword>
<reference evidence="16" key="1">
    <citation type="journal article" date="2019" name="Curr. Biol.">
        <title>Genome Sequence of Striga asiatica Provides Insight into the Evolution of Plant Parasitism.</title>
        <authorList>
            <person name="Yoshida S."/>
            <person name="Kim S."/>
            <person name="Wafula E.K."/>
            <person name="Tanskanen J."/>
            <person name="Kim Y.M."/>
            <person name="Honaas L."/>
            <person name="Yang Z."/>
            <person name="Spallek T."/>
            <person name="Conn C.E."/>
            <person name="Ichihashi Y."/>
            <person name="Cheong K."/>
            <person name="Cui S."/>
            <person name="Der J.P."/>
            <person name="Gundlach H."/>
            <person name="Jiao Y."/>
            <person name="Hori C."/>
            <person name="Ishida J.K."/>
            <person name="Kasahara H."/>
            <person name="Kiba T."/>
            <person name="Kim M.S."/>
            <person name="Koo N."/>
            <person name="Laohavisit A."/>
            <person name="Lee Y.H."/>
            <person name="Lumba S."/>
            <person name="McCourt P."/>
            <person name="Mortimer J.C."/>
            <person name="Mutuku J.M."/>
            <person name="Nomura T."/>
            <person name="Sasaki-Sekimoto Y."/>
            <person name="Seto Y."/>
            <person name="Wang Y."/>
            <person name="Wakatake T."/>
            <person name="Sakakibara H."/>
            <person name="Demura T."/>
            <person name="Yamaguchi S."/>
            <person name="Yoneyama K."/>
            <person name="Manabe R.I."/>
            <person name="Nelson D.C."/>
            <person name="Schulman A.H."/>
            <person name="Timko M.P."/>
            <person name="dePamphilis C.W."/>
            <person name="Choi D."/>
            <person name="Shirasu K."/>
        </authorList>
    </citation>
    <scope>NUCLEOTIDE SEQUENCE [LARGE SCALE GENOMIC DNA]</scope>
    <source>
        <strain evidence="16">cv. UVA1</strain>
    </source>
</reference>
<dbReference type="InterPro" id="IPR036396">
    <property type="entry name" value="Cyt_P450_sf"/>
</dbReference>
<comment type="pathway">
    <text evidence="8">Flavonoid metabolism.</text>
</comment>
<dbReference type="Pfam" id="PF00067">
    <property type="entry name" value="p450"/>
    <property type="match status" value="2"/>
</dbReference>
<name>A0A5A7Q6P1_STRAF</name>
<evidence type="ECO:0000313" key="16">
    <source>
        <dbReference type="Proteomes" id="UP000325081"/>
    </source>
</evidence>
<evidence type="ECO:0000256" key="11">
    <source>
        <dbReference type="ARBA" id="ARBA00052049"/>
    </source>
</evidence>
<comment type="catalytic activity">
    <reaction evidence="9">
        <text>(2S)-sakuranetin + reduced [NADPH--hemoprotein reductase] + O2 = (2S)-7-methylcarthamidin + oxidized [NADPH--hemoprotein reductase] + H2O + H(+)</text>
        <dbReference type="Rhea" id="RHEA:73431"/>
        <dbReference type="Rhea" id="RHEA-COMP:11964"/>
        <dbReference type="Rhea" id="RHEA-COMP:11965"/>
        <dbReference type="ChEBI" id="CHEBI:15377"/>
        <dbReference type="ChEBI" id="CHEBI:15378"/>
        <dbReference type="ChEBI" id="CHEBI:15379"/>
        <dbReference type="ChEBI" id="CHEBI:28927"/>
        <dbReference type="ChEBI" id="CHEBI:57618"/>
        <dbReference type="ChEBI" id="CHEBI:58210"/>
        <dbReference type="ChEBI" id="CHEBI:192815"/>
    </reaction>
    <physiologicalReaction direction="left-to-right" evidence="9">
        <dbReference type="Rhea" id="RHEA:73432"/>
    </physiologicalReaction>
</comment>
<evidence type="ECO:0000313" key="15">
    <source>
        <dbReference type="EMBL" id="GER40628.1"/>
    </source>
</evidence>
<evidence type="ECO:0000256" key="9">
    <source>
        <dbReference type="ARBA" id="ARBA00050930"/>
    </source>
</evidence>
<dbReference type="OrthoDB" id="2789670at2759"/>
<keyword evidence="7" id="KW-0503">Monooxygenase</keyword>
<evidence type="ECO:0000256" key="10">
    <source>
        <dbReference type="ARBA" id="ARBA00051691"/>
    </source>
</evidence>
<evidence type="ECO:0000256" key="12">
    <source>
        <dbReference type="ARBA" id="ARBA00052216"/>
    </source>
</evidence>
<dbReference type="PANTHER" id="PTHR47947:SF39">
    <property type="entry name" value="CYTOCHROME P450"/>
    <property type="match status" value="1"/>
</dbReference>
<comment type="caution">
    <text evidence="15">The sequence shown here is derived from an EMBL/GenBank/DDBJ whole genome shotgun (WGS) entry which is preliminary data.</text>
</comment>
<keyword evidence="14" id="KW-0812">Transmembrane</keyword>
<comment type="catalytic activity">
    <reaction evidence="10">
        <text>genkwanin + reduced [NADPH--hemoprotein reductase] + O2 = scutellarein 7-methyl ether + oxidized [NADPH--hemoprotein reductase] + H2O</text>
        <dbReference type="Rhea" id="RHEA:73427"/>
        <dbReference type="Rhea" id="RHEA-COMP:11964"/>
        <dbReference type="Rhea" id="RHEA-COMP:11965"/>
        <dbReference type="ChEBI" id="CHEBI:15377"/>
        <dbReference type="ChEBI" id="CHEBI:15379"/>
        <dbReference type="ChEBI" id="CHEBI:57618"/>
        <dbReference type="ChEBI" id="CHEBI:58210"/>
        <dbReference type="ChEBI" id="CHEBI:192700"/>
        <dbReference type="ChEBI" id="CHEBI:192701"/>
    </reaction>
    <physiologicalReaction direction="left-to-right" evidence="10">
        <dbReference type="Rhea" id="RHEA:73428"/>
    </physiologicalReaction>
</comment>
<dbReference type="GO" id="GO:0004497">
    <property type="term" value="F:monooxygenase activity"/>
    <property type="evidence" value="ECO:0007669"/>
    <property type="project" value="UniProtKB-KW"/>
</dbReference>
<feature type="transmembrane region" description="Helical" evidence="14">
    <location>
        <begin position="6"/>
        <end position="23"/>
    </location>
</feature>
<dbReference type="GO" id="GO:0016020">
    <property type="term" value="C:membrane"/>
    <property type="evidence" value="ECO:0007669"/>
    <property type="project" value="UniProtKB-SubCell"/>
</dbReference>
<evidence type="ECO:0000256" key="5">
    <source>
        <dbReference type="ARBA" id="ARBA00023002"/>
    </source>
</evidence>
<keyword evidence="6" id="KW-0408">Iron</keyword>
<dbReference type="FunFam" id="1.10.630.10:FF:000026">
    <property type="entry name" value="Cytochrome P450 82C4"/>
    <property type="match status" value="2"/>
</dbReference>
<keyword evidence="5" id="KW-0560">Oxidoreductase</keyword>
<gene>
    <name evidence="15" type="ORF">STAS_17303</name>
</gene>
<dbReference type="InterPro" id="IPR050651">
    <property type="entry name" value="Plant_Cytochrome_P450_Monoox"/>
</dbReference>
<accession>A0A5A7Q6P1</accession>
<dbReference type="GO" id="GO:0005506">
    <property type="term" value="F:iron ion binding"/>
    <property type="evidence" value="ECO:0007669"/>
    <property type="project" value="InterPro"/>
</dbReference>
<evidence type="ECO:0000256" key="3">
    <source>
        <dbReference type="ARBA" id="ARBA00022617"/>
    </source>
</evidence>
<evidence type="ECO:0000256" key="1">
    <source>
        <dbReference type="ARBA" id="ARBA00001971"/>
    </source>
</evidence>
<keyword evidence="4" id="KW-0479">Metal-binding</keyword>
<keyword evidence="3" id="KW-0349">Heme</keyword>
<dbReference type="EMBL" id="BKCP01005949">
    <property type="protein sequence ID" value="GER40628.1"/>
    <property type="molecule type" value="Genomic_DNA"/>
</dbReference>
<dbReference type="InterPro" id="IPR001128">
    <property type="entry name" value="Cyt_P450"/>
</dbReference>
<dbReference type="AlphaFoldDB" id="A0A5A7Q6P1"/>
<protein>
    <recommendedName>
        <fullName evidence="13">Flavonoid-6-hydroxylase</fullName>
    </recommendedName>
</protein>
<dbReference type="PROSITE" id="PS00086">
    <property type="entry name" value="CYTOCHROME_P450"/>
    <property type="match status" value="2"/>
</dbReference>
<dbReference type="InterPro" id="IPR002401">
    <property type="entry name" value="Cyt_P450_E_grp-I"/>
</dbReference>
<evidence type="ECO:0000256" key="14">
    <source>
        <dbReference type="SAM" id="Phobius"/>
    </source>
</evidence>
<dbReference type="Gene3D" id="1.10.630.10">
    <property type="entry name" value="Cytochrome P450"/>
    <property type="match status" value="2"/>
</dbReference>
<evidence type="ECO:0000256" key="8">
    <source>
        <dbReference type="ARBA" id="ARBA00034479"/>
    </source>
</evidence>
<dbReference type="InterPro" id="IPR017972">
    <property type="entry name" value="Cyt_P450_CS"/>
</dbReference>
<dbReference type="PANTHER" id="PTHR47947">
    <property type="entry name" value="CYTOCHROME P450 82C3-RELATED"/>
    <property type="match status" value="1"/>
</dbReference>
<evidence type="ECO:0000256" key="4">
    <source>
        <dbReference type="ARBA" id="ARBA00022723"/>
    </source>
</evidence>
<evidence type="ECO:0000256" key="13">
    <source>
        <dbReference type="ARBA" id="ARBA00067499"/>
    </source>
</evidence>
<evidence type="ECO:0000256" key="7">
    <source>
        <dbReference type="ARBA" id="ARBA00023033"/>
    </source>
</evidence>
<feature type="transmembrane region" description="Helical" evidence="14">
    <location>
        <begin position="222"/>
        <end position="240"/>
    </location>
</feature>
<keyword evidence="14" id="KW-0472">Membrane</keyword>
<dbReference type="PRINTS" id="PR00385">
    <property type="entry name" value="P450"/>
</dbReference>
<comment type="subcellular location">
    <subcellularLocation>
        <location evidence="2">Membrane</location>
        <topology evidence="2">Single-pass membrane protein</topology>
    </subcellularLocation>
</comment>
<comment type="catalytic activity">
    <reaction evidence="12">
        <text>apigenin 4',7-dimethyl ether + reduced [NADPH--hemoprotein reductase] + O2 = ladanein + oxidized [NADPH--hemoprotein reductase] + H2O + H(+)</text>
        <dbReference type="Rhea" id="RHEA:73435"/>
        <dbReference type="Rhea" id="RHEA-COMP:11964"/>
        <dbReference type="Rhea" id="RHEA-COMP:11965"/>
        <dbReference type="ChEBI" id="CHEBI:2769"/>
        <dbReference type="ChEBI" id="CHEBI:15377"/>
        <dbReference type="ChEBI" id="CHEBI:15378"/>
        <dbReference type="ChEBI" id="CHEBI:15379"/>
        <dbReference type="ChEBI" id="CHEBI:57618"/>
        <dbReference type="ChEBI" id="CHEBI:58210"/>
        <dbReference type="ChEBI" id="CHEBI:192702"/>
    </reaction>
    <physiologicalReaction direction="left-to-right" evidence="12">
        <dbReference type="Rhea" id="RHEA:73436"/>
    </physiologicalReaction>
</comment>
<dbReference type="GO" id="GO:0020037">
    <property type="term" value="F:heme binding"/>
    <property type="evidence" value="ECO:0007669"/>
    <property type="project" value="InterPro"/>
</dbReference>
<comment type="catalytic activity">
    <reaction evidence="11">
        <text>(2S)-naringenin 4',7-dimethyl ether + reduced [NADPH--hemoprotein reductase] + O2 = (2S)-carthamidin-4',7-dimethyl ether + oxidized [NADPH--hemoprotein reductase] + H2O + H(+)</text>
        <dbReference type="Rhea" id="RHEA:73439"/>
        <dbReference type="Rhea" id="RHEA-COMP:11964"/>
        <dbReference type="Rhea" id="RHEA-COMP:11965"/>
        <dbReference type="ChEBI" id="CHEBI:15377"/>
        <dbReference type="ChEBI" id="CHEBI:15378"/>
        <dbReference type="ChEBI" id="CHEBI:15379"/>
        <dbReference type="ChEBI" id="CHEBI:57618"/>
        <dbReference type="ChEBI" id="CHEBI:58210"/>
        <dbReference type="ChEBI" id="CHEBI:192816"/>
        <dbReference type="ChEBI" id="CHEBI:192817"/>
    </reaction>
    <physiologicalReaction direction="left-to-right" evidence="11">
        <dbReference type="Rhea" id="RHEA:73440"/>
    </physiologicalReaction>
</comment>
<dbReference type="SUPFAM" id="SSF48264">
    <property type="entry name" value="Cytochrome P450"/>
    <property type="match status" value="2"/>
</dbReference>
<sequence>MAELHYFSTLGAIVASLFLFYYLRPKIATHKSPPEAGGARPFTGHLHLMSSSSELPHITLAALSDTYGPAFTIRLGMRRALVVSSRELAKHLFTACDSAISSRPALRAACHLSRGFATFGFSPYGPHWIQMRRLVSTELLSARQVKMQRDVRSSETALSVNELFRRWEERKDGSGWVLVDMKKWLWELNLNVVLRLVAGKRFAGINGDGEEMRRCREMMRSFFELAGKFVLADALPYLGWLDIGGHEKRMRENAREMERLVGGWLAEHREKEYGDDDEKPPDFMDVMVSVMRGGEFQTEYDDDTIIKATCEALIIGGTDSTTVMLIWALSLLLNNRQALKKAQEELDTHVGKKRYVDESDIGNLVYLQAITKETLRLCPAGPLLGTREFSKDCIVGGYHIPKGTWLMVNAWKLHRDPHVWGPDALEFKPERFLGEHGNLDMKGRDFKLIPFSAGRRICPGANFGLQMMHLVLANLLHGFELSTVSGEELNFSILAAITASLLFLFYCLLPTKNSPNKSPPEAGGARPFTGHLHLMFPPSDLPYITLAALSETYGPAFTVRLGMRRALVVSSRDLAKHLFTACDSAISSRPVLRAACHLSRGFATFGFSPYGPHWIQMRRLVSTELLSARQVKMQRDVRASETALSVNELFRRWEERKDGSGWVLVDMKKWVGELTLNMVLRLVAGKRLATGINGGGEEIRRCREMMRSLFELAGMFVVADALPYLGWMDIGGHEKRMRENARELERLVGGWLAEHREKEYDDDDDDDDEEKPRDFMDVMMKVMRGGELQTEYDDDTIIKATCEALIVGGTDSTTVMLVWALSLLLNNPHALKKAQEELDTHVGKERHVDESDIDNLVYLQAITKETLRLCPAGPLLGVREFSEDCHVSGYHIPKGTWLMVNAWKLHRDPHVWGPDALEFKPERFLGEHRNLDVKGRDFKLIPFSAGRRICPGANSGLQMMNLVLANLLHGFELSTVSGEEVDMRGSHGMINMKAMPLDVLLAPRLSPSLYN</sequence>
<dbReference type="PRINTS" id="PR00463">
    <property type="entry name" value="EP450I"/>
</dbReference>
<evidence type="ECO:0000256" key="2">
    <source>
        <dbReference type="ARBA" id="ARBA00004167"/>
    </source>
</evidence>
<keyword evidence="14" id="KW-1133">Transmembrane helix</keyword>
<dbReference type="Proteomes" id="UP000325081">
    <property type="component" value="Unassembled WGS sequence"/>
</dbReference>
<dbReference type="GO" id="GO:0016705">
    <property type="term" value="F:oxidoreductase activity, acting on paired donors, with incorporation or reduction of molecular oxygen"/>
    <property type="evidence" value="ECO:0007669"/>
    <property type="project" value="InterPro"/>
</dbReference>